<evidence type="ECO:0000256" key="5">
    <source>
        <dbReference type="PROSITE-ProRule" id="PRU00335"/>
    </source>
</evidence>
<evidence type="ECO:0000256" key="4">
    <source>
        <dbReference type="ARBA" id="ARBA00023163"/>
    </source>
</evidence>
<dbReference type="PROSITE" id="PS50977">
    <property type="entry name" value="HTH_TETR_2"/>
    <property type="match status" value="1"/>
</dbReference>
<keyword evidence="4" id="KW-0804">Transcription</keyword>
<dbReference type="InterPro" id="IPR050109">
    <property type="entry name" value="HTH-type_TetR-like_transc_reg"/>
</dbReference>
<dbReference type="PANTHER" id="PTHR30055">
    <property type="entry name" value="HTH-TYPE TRANSCRIPTIONAL REGULATOR RUTR"/>
    <property type="match status" value="1"/>
</dbReference>
<keyword evidence="8" id="KW-1185">Reference proteome</keyword>
<evidence type="ECO:0000259" key="6">
    <source>
        <dbReference type="PROSITE" id="PS50977"/>
    </source>
</evidence>
<dbReference type="InterPro" id="IPR001647">
    <property type="entry name" value="HTH_TetR"/>
</dbReference>
<dbReference type="InterPro" id="IPR039538">
    <property type="entry name" value="BetI_C"/>
</dbReference>
<sequence length="195" mass="21361">MPKVVDHDARRSEIVDAVIGVVHRDGYGGVSVRAVAEEAGWSTGAIRHYFASQPELIAFAMADLAERARVRIDRRGQHATDLDGLVALLEEVLPLDATRRAESEMWLALAIAARTEPELATVWRDVQGQLRGLMESCVLMLAEVSGRALDIRTETQRLHALIDGLALHGTLSPRLSAARMRATLRAHLTQLAGCR</sequence>
<comment type="caution">
    <text evidence="7">The sequence shown here is derived from an EMBL/GenBank/DDBJ whole genome shotgun (WGS) entry which is preliminary data.</text>
</comment>
<dbReference type="InterPro" id="IPR009057">
    <property type="entry name" value="Homeodomain-like_sf"/>
</dbReference>
<dbReference type="InterPro" id="IPR036271">
    <property type="entry name" value="Tet_transcr_reg_TetR-rel_C_sf"/>
</dbReference>
<evidence type="ECO:0000256" key="1">
    <source>
        <dbReference type="ARBA" id="ARBA00022491"/>
    </source>
</evidence>
<dbReference type="SUPFAM" id="SSF46689">
    <property type="entry name" value="Homeodomain-like"/>
    <property type="match status" value="1"/>
</dbReference>
<organism evidence="7 8">
    <name type="scientific">Flexivirga endophytica</name>
    <dbReference type="NCBI Taxonomy" id="1849103"/>
    <lineage>
        <taxon>Bacteria</taxon>
        <taxon>Bacillati</taxon>
        <taxon>Actinomycetota</taxon>
        <taxon>Actinomycetes</taxon>
        <taxon>Micrococcales</taxon>
        <taxon>Dermacoccaceae</taxon>
        <taxon>Flexivirga</taxon>
    </lineage>
</organism>
<proteinExistence type="predicted"/>
<dbReference type="GO" id="GO:0003700">
    <property type="term" value="F:DNA-binding transcription factor activity"/>
    <property type="evidence" value="ECO:0007669"/>
    <property type="project" value="TreeGrafter"/>
</dbReference>
<dbReference type="Proteomes" id="UP000636793">
    <property type="component" value="Unassembled WGS sequence"/>
</dbReference>
<gene>
    <name evidence="7" type="primary">pksA</name>
    <name evidence="7" type="ORF">GCM10011492_25420</name>
</gene>
<keyword evidence="1" id="KW-0678">Repressor</keyword>
<keyword evidence="2" id="KW-0805">Transcription regulation</keyword>
<accession>A0A916T905</accession>
<dbReference type="Gene3D" id="1.10.357.10">
    <property type="entry name" value="Tetracycline Repressor, domain 2"/>
    <property type="match status" value="1"/>
</dbReference>
<protein>
    <submittedName>
        <fullName evidence="7">HTH-type transcriptional regulator PksA</fullName>
    </submittedName>
</protein>
<dbReference type="GO" id="GO:0000976">
    <property type="term" value="F:transcription cis-regulatory region binding"/>
    <property type="evidence" value="ECO:0007669"/>
    <property type="project" value="TreeGrafter"/>
</dbReference>
<reference evidence="7" key="2">
    <citation type="submission" date="2020-09" db="EMBL/GenBank/DDBJ databases">
        <authorList>
            <person name="Sun Q."/>
            <person name="Zhou Y."/>
        </authorList>
    </citation>
    <scope>NUCLEOTIDE SEQUENCE</scope>
    <source>
        <strain evidence="7">CGMCC 1.15085</strain>
    </source>
</reference>
<dbReference type="PANTHER" id="PTHR30055:SF228">
    <property type="entry name" value="TRANSCRIPTIONAL REGULATOR-RELATED"/>
    <property type="match status" value="1"/>
</dbReference>
<dbReference type="Pfam" id="PF00440">
    <property type="entry name" value="TetR_N"/>
    <property type="match status" value="1"/>
</dbReference>
<dbReference type="SUPFAM" id="SSF48498">
    <property type="entry name" value="Tetracyclin repressor-like, C-terminal domain"/>
    <property type="match status" value="1"/>
</dbReference>
<dbReference type="AlphaFoldDB" id="A0A916T905"/>
<name>A0A916T905_9MICO</name>
<evidence type="ECO:0000313" key="7">
    <source>
        <dbReference type="EMBL" id="GGB33710.1"/>
    </source>
</evidence>
<evidence type="ECO:0000256" key="3">
    <source>
        <dbReference type="ARBA" id="ARBA00023125"/>
    </source>
</evidence>
<keyword evidence="3 5" id="KW-0238">DNA-binding</keyword>
<dbReference type="Pfam" id="PF13977">
    <property type="entry name" value="TetR_C_6"/>
    <property type="match status" value="1"/>
</dbReference>
<evidence type="ECO:0000256" key="2">
    <source>
        <dbReference type="ARBA" id="ARBA00023015"/>
    </source>
</evidence>
<dbReference type="EMBL" id="BMHI01000004">
    <property type="protein sequence ID" value="GGB33710.1"/>
    <property type="molecule type" value="Genomic_DNA"/>
</dbReference>
<dbReference type="RefSeq" id="WP_188837416.1">
    <property type="nucleotide sequence ID" value="NZ_BMHI01000004.1"/>
</dbReference>
<feature type="domain" description="HTH tetR-type" evidence="6">
    <location>
        <begin position="8"/>
        <end position="68"/>
    </location>
</feature>
<reference evidence="7" key="1">
    <citation type="journal article" date="2014" name="Int. J. Syst. Evol. Microbiol.">
        <title>Complete genome sequence of Corynebacterium casei LMG S-19264T (=DSM 44701T), isolated from a smear-ripened cheese.</title>
        <authorList>
            <consortium name="US DOE Joint Genome Institute (JGI-PGF)"/>
            <person name="Walter F."/>
            <person name="Albersmeier A."/>
            <person name="Kalinowski J."/>
            <person name="Ruckert C."/>
        </authorList>
    </citation>
    <scope>NUCLEOTIDE SEQUENCE</scope>
    <source>
        <strain evidence="7">CGMCC 1.15085</strain>
    </source>
</reference>
<evidence type="ECO:0000313" key="8">
    <source>
        <dbReference type="Proteomes" id="UP000636793"/>
    </source>
</evidence>
<feature type="DNA-binding region" description="H-T-H motif" evidence="5">
    <location>
        <begin position="31"/>
        <end position="50"/>
    </location>
</feature>